<dbReference type="Proteomes" id="UP000069015">
    <property type="component" value="Chromosome 1"/>
</dbReference>
<evidence type="ECO:0000313" key="2">
    <source>
        <dbReference type="Proteomes" id="UP000069015"/>
    </source>
</evidence>
<gene>
    <name evidence="1" type="ORF">AT705_01785</name>
</gene>
<protein>
    <recommendedName>
        <fullName evidence="3">Dienelactone hydrolase domain-containing protein</fullName>
    </recommendedName>
</protein>
<name>A0A0U3GRD0_9GAMM</name>
<organism evidence="1 2">
    <name type="scientific">Pseudoalteromonas rubra</name>
    <dbReference type="NCBI Taxonomy" id="43658"/>
    <lineage>
        <taxon>Bacteria</taxon>
        <taxon>Pseudomonadati</taxon>
        <taxon>Pseudomonadota</taxon>
        <taxon>Gammaproteobacteria</taxon>
        <taxon>Alteromonadales</taxon>
        <taxon>Pseudoalteromonadaceae</taxon>
        <taxon>Pseudoalteromonas</taxon>
    </lineage>
</organism>
<dbReference type="RefSeq" id="WP_058795228.1">
    <property type="nucleotide sequence ID" value="NZ_CP013611.1"/>
</dbReference>
<proteinExistence type="predicted"/>
<evidence type="ECO:0000313" key="1">
    <source>
        <dbReference type="EMBL" id="ALU41763.1"/>
    </source>
</evidence>
<accession>A0A0U3GRD0</accession>
<evidence type="ECO:0008006" key="3">
    <source>
        <dbReference type="Google" id="ProtNLM"/>
    </source>
</evidence>
<dbReference type="EMBL" id="CP013611">
    <property type="protein sequence ID" value="ALU41763.1"/>
    <property type="molecule type" value="Genomic_DNA"/>
</dbReference>
<sequence>MVTLIVSDIFGHSDYLEDFAQNLGGDCKVSSPYGDRQTKRHLPENQVYQSFINEVGHDAYMRKVLDDILAYQPDLIIAFSAGAVAAWRALSAIALKSSVKLIAFYPGQIRNYLHLNPGCRVDVFFPYQENHFDIVPVMEILQQQPNVECFRTRYEHGFMNRLSTHYDSDAYGHYLARCQGEAAQLAKIKFNYRRIKDELDLVSS</sequence>
<dbReference type="AlphaFoldDB" id="A0A0U3GRD0"/>
<reference evidence="1 2" key="1">
    <citation type="submission" date="2015-12" db="EMBL/GenBank/DDBJ databases">
        <title>Complete genome sequence of Pseudoalteromonas rubra SCSIO 6842, harboring a conjugative plasmid.</title>
        <authorList>
            <person name="Li B."/>
            <person name="Wang X."/>
        </authorList>
    </citation>
    <scope>NUCLEOTIDE SEQUENCE [LARGE SCALE GENOMIC DNA]</scope>
    <source>
        <strain evidence="1 2">SCSIO 6842</strain>
    </source>
</reference>
<dbReference type="KEGG" id="prr:AT705_01785"/>
<dbReference type="CDD" id="cd00636">
    <property type="entry name" value="TroA-like"/>
    <property type="match status" value="1"/>
</dbReference>